<dbReference type="GO" id="GO:0009103">
    <property type="term" value="P:lipopolysaccharide biosynthetic process"/>
    <property type="evidence" value="ECO:0007669"/>
    <property type="project" value="TreeGrafter"/>
</dbReference>
<feature type="transmembrane region" description="Helical" evidence="2">
    <location>
        <begin position="181"/>
        <end position="198"/>
    </location>
</feature>
<dbReference type="RefSeq" id="WP_193496352.1">
    <property type="nucleotide sequence ID" value="NZ_CP063169.1"/>
</dbReference>
<feature type="domain" description="Acyltransferase 3" evidence="3">
    <location>
        <begin position="22"/>
        <end position="346"/>
    </location>
</feature>
<keyword evidence="5" id="KW-0012">Acyltransferase</keyword>
<keyword evidence="2" id="KW-0472">Membrane</keyword>
<evidence type="ECO:0000256" key="2">
    <source>
        <dbReference type="SAM" id="Phobius"/>
    </source>
</evidence>
<dbReference type="InterPro" id="IPR043968">
    <property type="entry name" value="SGNH"/>
</dbReference>
<dbReference type="Pfam" id="PF19040">
    <property type="entry name" value="SGNH"/>
    <property type="match status" value="1"/>
</dbReference>
<feature type="transmembrane region" description="Helical" evidence="2">
    <location>
        <begin position="362"/>
        <end position="384"/>
    </location>
</feature>
<dbReference type="Pfam" id="PF01757">
    <property type="entry name" value="Acyl_transf_3"/>
    <property type="match status" value="1"/>
</dbReference>
<feature type="transmembrane region" description="Helical" evidence="2">
    <location>
        <begin position="21"/>
        <end position="41"/>
    </location>
</feature>
<evidence type="ECO:0000313" key="6">
    <source>
        <dbReference type="Proteomes" id="UP000593758"/>
    </source>
</evidence>
<feature type="transmembrane region" description="Helical" evidence="2">
    <location>
        <begin position="269"/>
        <end position="293"/>
    </location>
</feature>
<reference evidence="5 6" key="1">
    <citation type="submission" date="2020-10" db="EMBL/GenBank/DDBJ databases">
        <title>Haloactinobacterium sp. RN3S43, a bacterium isolated from saline soil.</title>
        <authorList>
            <person name="Sun J.-Q."/>
        </authorList>
    </citation>
    <scope>NUCLEOTIDE SEQUENCE [LARGE SCALE GENOMIC DNA]</scope>
    <source>
        <strain evidence="5 6">RN3S43</strain>
    </source>
</reference>
<dbReference type="GO" id="GO:0016747">
    <property type="term" value="F:acyltransferase activity, transferring groups other than amino-acyl groups"/>
    <property type="evidence" value="ECO:0007669"/>
    <property type="project" value="InterPro"/>
</dbReference>
<dbReference type="InterPro" id="IPR002656">
    <property type="entry name" value="Acyl_transf_3_dom"/>
</dbReference>
<dbReference type="PANTHER" id="PTHR23028:SF53">
    <property type="entry name" value="ACYL_TRANSF_3 DOMAIN-CONTAINING PROTEIN"/>
    <property type="match status" value="1"/>
</dbReference>
<evidence type="ECO:0000256" key="1">
    <source>
        <dbReference type="SAM" id="MobiDB-lite"/>
    </source>
</evidence>
<evidence type="ECO:0000313" key="5">
    <source>
        <dbReference type="EMBL" id="QOR69749.1"/>
    </source>
</evidence>
<feature type="transmembrane region" description="Helical" evidence="2">
    <location>
        <begin position="242"/>
        <end position="263"/>
    </location>
</feature>
<keyword evidence="2" id="KW-1133">Transmembrane helix</keyword>
<protein>
    <submittedName>
        <fullName evidence="5">Acyltransferase</fullName>
    </submittedName>
</protein>
<keyword evidence="6" id="KW-1185">Reference proteome</keyword>
<dbReference type="AlphaFoldDB" id="A0A7M1SQA2"/>
<feature type="region of interest" description="Disordered" evidence="1">
    <location>
        <begin position="414"/>
        <end position="433"/>
    </location>
</feature>
<feature type="transmembrane region" description="Helical" evidence="2">
    <location>
        <begin position="305"/>
        <end position="323"/>
    </location>
</feature>
<feature type="domain" description="SGNH" evidence="4">
    <location>
        <begin position="439"/>
        <end position="659"/>
    </location>
</feature>
<dbReference type="KEGG" id="halt:IM660_13900"/>
<evidence type="ECO:0000259" key="3">
    <source>
        <dbReference type="Pfam" id="PF01757"/>
    </source>
</evidence>
<dbReference type="GO" id="GO:0016020">
    <property type="term" value="C:membrane"/>
    <property type="evidence" value="ECO:0007669"/>
    <property type="project" value="TreeGrafter"/>
</dbReference>
<feature type="transmembrane region" description="Helical" evidence="2">
    <location>
        <begin position="218"/>
        <end position="235"/>
    </location>
</feature>
<feature type="transmembrane region" description="Helical" evidence="2">
    <location>
        <begin position="47"/>
        <end position="65"/>
    </location>
</feature>
<feature type="transmembrane region" description="Helical" evidence="2">
    <location>
        <begin position="329"/>
        <end position="350"/>
    </location>
</feature>
<gene>
    <name evidence="5" type="ORF">IM660_13900</name>
</gene>
<evidence type="ECO:0000259" key="4">
    <source>
        <dbReference type="Pfam" id="PF19040"/>
    </source>
</evidence>
<sequence length="671" mass="71918">MPRHSTGRFAPRSSPTATFRPEIEGLRAVAALLVAVFHIWVGRVSGAVDVFFLVAGFLITTSLLRQVEQSGRLHVGSYFSRLARRLLPLAAVVLVFVTLLAPMLLPSTRMRATLREIAASALYVENWALAAKSVDYLAREDAPSPVQHFWAMSVQGQFYVVWLAVFALAAVWGSQRIRRRLVALMSALLVGSLAWSIMLTDANQPLAYFHTGTRMWEFAAGGLVALAVTAGYRIMGRAGQVAGWLGLAMIVTTGIVLPVSTSFPGWVAAWPVGGAALILLADSTPGGVASALGCRPLAWLGRYSYGIYLWHWPLLAFLLAQTGRPTADAWSGLAIIALAVALSVVTTTLVETPIRTRLHFGPWRTVGAGIVVMLLVVAITAGVGQNYRAPAVASAASTSAEHPGALELAVPGTASTTEAPIRPSPQDATADKASVYTDECHQGTGTAEALTCAYGVLDTAFTVYLVGGSHSAHWFPALEEVATINGWRLVSITKSSCLFSTDPPGEGDEVQYCRDWNSNVLQLIAADSPDLVVMTSTYDGGSGEHVPEGYLERWAELDQLGVPVVALRDTPRWDTSRPDCVAQYGATSNRCGEPRSNFFADHDPTAQLVNPPPNVHFADLNDFVCGPIRCESVVGNVLVYYDSHHLTATYSRSLAPMLQDALTDAGYGPSR</sequence>
<dbReference type="PANTHER" id="PTHR23028">
    <property type="entry name" value="ACETYLTRANSFERASE"/>
    <property type="match status" value="1"/>
</dbReference>
<proteinExistence type="predicted"/>
<keyword evidence="2" id="KW-0812">Transmembrane</keyword>
<feature type="transmembrane region" description="Helical" evidence="2">
    <location>
        <begin position="86"/>
        <end position="105"/>
    </location>
</feature>
<feature type="transmembrane region" description="Helical" evidence="2">
    <location>
        <begin position="156"/>
        <end position="174"/>
    </location>
</feature>
<accession>A0A7M1SQA2</accession>
<keyword evidence="5" id="KW-0808">Transferase</keyword>
<dbReference type="InterPro" id="IPR050879">
    <property type="entry name" value="Acyltransferase_3"/>
</dbReference>
<organism evidence="5 6">
    <name type="scientific">Ruania alkalisoli</name>
    <dbReference type="NCBI Taxonomy" id="2779775"/>
    <lineage>
        <taxon>Bacteria</taxon>
        <taxon>Bacillati</taxon>
        <taxon>Actinomycetota</taxon>
        <taxon>Actinomycetes</taxon>
        <taxon>Micrococcales</taxon>
        <taxon>Ruaniaceae</taxon>
        <taxon>Ruania</taxon>
    </lineage>
</organism>
<name>A0A7M1SQA2_9MICO</name>
<dbReference type="Proteomes" id="UP000593758">
    <property type="component" value="Chromosome"/>
</dbReference>
<dbReference type="EMBL" id="CP063169">
    <property type="protein sequence ID" value="QOR69749.1"/>
    <property type="molecule type" value="Genomic_DNA"/>
</dbReference>